<protein>
    <submittedName>
        <fullName evidence="7">General transcription factor 3C polypeptide 2</fullName>
    </submittedName>
</protein>
<reference evidence="7" key="2">
    <citation type="journal article" date="2023" name="BMC Genomics">
        <title>Pest status, molecular evolution, and epigenetic factors derived from the genome assembly of Frankliniella fusca, a thysanopteran phytovirus vector.</title>
        <authorList>
            <person name="Catto M.A."/>
            <person name="Labadie P.E."/>
            <person name="Jacobson A.L."/>
            <person name="Kennedy G.G."/>
            <person name="Srinivasan R."/>
            <person name="Hunt B.G."/>
        </authorList>
    </citation>
    <scope>NUCLEOTIDE SEQUENCE</scope>
    <source>
        <strain evidence="7">PL_HMW_Pooled</strain>
    </source>
</reference>
<dbReference type="InterPro" id="IPR052416">
    <property type="entry name" value="GTF3C_component"/>
</dbReference>
<dbReference type="PROSITE" id="PS50294">
    <property type="entry name" value="WD_REPEATS_REGION"/>
    <property type="match status" value="1"/>
</dbReference>
<comment type="caution">
    <text evidence="7">The sequence shown here is derived from an EMBL/GenBank/DDBJ whole genome shotgun (WGS) entry which is preliminary data.</text>
</comment>
<proteinExistence type="predicted"/>
<dbReference type="SMART" id="SM00320">
    <property type="entry name" value="WD40"/>
    <property type="match status" value="3"/>
</dbReference>
<dbReference type="PANTHER" id="PTHR15052">
    <property type="entry name" value="RNA POLYMERASE III TRANSCRIPTION INITIATION FACTOR COMPLEX SUBUNIT"/>
    <property type="match status" value="1"/>
</dbReference>
<keyword evidence="3" id="KW-0539">Nucleus</keyword>
<evidence type="ECO:0000313" key="8">
    <source>
        <dbReference type="Proteomes" id="UP001219518"/>
    </source>
</evidence>
<name>A0AAE1H421_9NEOP</name>
<organism evidence="7 8">
    <name type="scientific">Frankliniella fusca</name>
    <dbReference type="NCBI Taxonomy" id="407009"/>
    <lineage>
        <taxon>Eukaryota</taxon>
        <taxon>Metazoa</taxon>
        <taxon>Ecdysozoa</taxon>
        <taxon>Arthropoda</taxon>
        <taxon>Hexapoda</taxon>
        <taxon>Insecta</taxon>
        <taxon>Pterygota</taxon>
        <taxon>Neoptera</taxon>
        <taxon>Paraneoptera</taxon>
        <taxon>Thysanoptera</taxon>
        <taxon>Terebrantia</taxon>
        <taxon>Thripoidea</taxon>
        <taxon>Thripidae</taxon>
        <taxon>Frankliniella</taxon>
    </lineage>
</organism>
<evidence type="ECO:0000259" key="6">
    <source>
        <dbReference type="SMART" id="SM00355"/>
    </source>
</evidence>
<dbReference type="GO" id="GO:0046982">
    <property type="term" value="F:protein heterodimerization activity"/>
    <property type="evidence" value="ECO:0007669"/>
    <property type="project" value="InterPro"/>
</dbReference>
<feature type="compositionally biased region" description="Basic and acidic residues" evidence="5">
    <location>
        <begin position="1043"/>
        <end position="1055"/>
    </location>
</feature>
<dbReference type="Proteomes" id="UP001219518">
    <property type="component" value="Unassembled WGS sequence"/>
</dbReference>
<sequence>MPGGRRSLVKEEVEVVQCAVCKEEMSSRDFPSHNINSHNMLAWVEGTMPADVSDEKYILRMLQKALKSKKRKVLTCEICGEEKKSALGFYSHKQVCGKSDEEIEQFKVACEICGKSVLPCSMKSHMMIHQRQTAQDDIDQILESPTSASPGTSQSENSVKRNKRAAATRAKSRMMDFLSDEVSSLPKDPKPLKKLYSDMGAHGWESSPRLLETWEGFLSLTGSIMCVYSDCQYRADSIDSIKGHLSECEYLKEHNMKYLCNVCLFQDNEESEIVQHVLTEHESKESILSDAQPSSEEDSTSETEVQSSPAVKRQNRQSIRPKPPGQQRAFNKMKFLQNTVTSVAKDLEIYNAALQWTFDFRLANYSENVFPDLVPLKREWSPLREHFDCYVPRETQSIPFEFRSPSQSTSIAACRLSIFEGQIIDGVSTFFTGGPVWAMEWCPIPMHACLSDDSPPSDYLAVSTHHTMDDTFCVPKCYAFPNIIQFWECGNLSCQSVHQPPKLALALAHEYGTIWSMSWCPSGAYDVNCSDSTCEKSWKRVGLLAAACSSGNVQVFSIPFPNQLVCHLNEITFPIYKAKPSLTLITNFTEPSQCTRVTWYPGSGHGLIAGGFCNGMVALWDLQTLPSLLWDAEHNTLKPFQCFQAHLTVISALSFNPEHDGRFFMTGSHDRGIKFWDMEDLSAPITHHRRGFVTDGVWLNLWMSSITSYDDAFQHEHTNSTLHPVRDYGYKPYPLLTQNSVAWCLSYNEWINATAQGSEAGEVVVSFSSQLMRGLDNEKNSIEKRIMASYTLLKKLISGNDDTRQLGEVVTWKPEPKSNKNKGKKPVKSSKGKGKRNAKNMESEQGTEETAQALLVDRNPKSYADIEKNYGLCVCDVVKASSNKNKLPEEAKSRVRISGKMHPTCSDFYPITSINKISSQAYNFMTRIFLNVSIPRTLELFVQSLMTSALAVTNAKNARTLSPSHMKQCIISDHRFHFLKDLVRSLPDVNSYDEDGASSASVTTPVSEETLGSFTGRRFRTNPEKQETPPREDKDSEDSESTDSEKEASNIHIEENTSDFVIDEDYGS</sequence>
<evidence type="ECO:0000256" key="2">
    <source>
        <dbReference type="ARBA" id="ARBA00023163"/>
    </source>
</evidence>
<dbReference type="GO" id="GO:0005634">
    <property type="term" value="C:nucleus"/>
    <property type="evidence" value="ECO:0007669"/>
    <property type="project" value="UniProtKB-SubCell"/>
</dbReference>
<evidence type="ECO:0000256" key="1">
    <source>
        <dbReference type="ARBA" id="ARBA00004123"/>
    </source>
</evidence>
<feature type="region of interest" description="Disordered" evidence="5">
    <location>
        <begin position="993"/>
        <end position="1068"/>
    </location>
</feature>
<feature type="repeat" description="WD" evidence="4">
    <location>
        <begin position="643"/>
        <end position="686"/>
    </location>
</feature>
<comment type="subcellular location">
    <subcellularLocation>
        <location evidence="1">Nucleus</location>
    </subcellularLocation>
</comment>
<gene>
    <name evidence="7" type="ORF">KUF71_023803</name>
</gene>
<evidence type="ECO:0000256" key="3">
    <source>
        <dbReference type="ARBA" id="ARBA00023242"/>
    </source>
</evidence>
<evidence type="ECO:0000313" key="7">
    <source>
        <dbReference type="EMBL" id="KAK3914402.1"/>
    </source>
</evidence>
<dbReference type="SUPFAM" id="SSF50978">
    <property type="entry name" value="WD40 repeat-like"/>
    <property type="match status" value="1"/>
</dbReference>
<feature type="domain" description="C2H2-type" evidence="6">
    <location>
        <begin position="258"/>
        <end position="281"/>
    </location>
</feature>
<dbReference type="InterPro" id="IPR001680">
    <property type="entry name" value="WD40_rpt"/>
</dbReference>
<evidence type="ECO:0000256" key="5">
    <source>
        <dbReference type="SAM" id="MobiDB-lite"/>
    </source>
</evidence>
<feature type="compositionally biased region" description="Polar residues" evidence="5">
    <location>
        <begin position="143"/>
        <end position="157"/>
    </location>
</feature>
<feature type="compositionally biased region" description="Polar residues" evidence="5">
    <location>
        <begin position="998"/>
        <end position="1013"/>
    </location>
</feature>
<dbReference type="InterPro" id="IPR036322">
    <property type="entry name" value="WD40_repeat_dom_sf"/>
</dbReference>
<dbReference type="SUPFAM" id="SSF47113">
    <property type="entry name" value="Histone-fold"/>
    <property type="match status" value="1"/>
</dbReference>
<feature type="compositionally biased region" description="Basic residues" evidence="5">
    <location>
        <begin position="819"/>
        <end position="838"/>
    </location>
</feature>
<dbReference type="Pfam" id="PF00808">
    <property type="entry name" value="CBFD_NFYB_HMF"/>
    <property type="match status" value="1"/>
</dbReference>
<dbReference type="PANTHER" id="PTHR15052:SF2">
    <property type="entry name" value="GENERAL TRANSCRIPTION FACTOR 3C POLYPEPTIDE 2"/>
    <property type="match status" value="1"/>
</dbReference>
<dbReference type="InterPro" id="IPR013087">
    <property type="entry name" value="Znf_C2H2_type"/>
</dbReference>
<feature type="region of interest" description="Disordered" evidence="5">
    <location>
        <begin position="143"/>
        <end position="170"/>
    </location>
</feature>
<keyword evidence="8" id="KW-1185">Reference proteome</keyword>
<dbReference type="InterPro" id="IPR015943">
    <property type="entry name" value="WD40/YVTN_repeat-like_dom_sf"/>
</dbReference>
<feature type="domain" description="C2H2-type" evidence="6">
    <location>
        <begin position="16"/>
        <end position="38"/>
    </location>
</feature>
<feature type="compositionally biased region" description="Basic and acidic residues" evidence="5">
    <location>
        <begin position="1021"/>
        <end position="1034"/>
    </location>
</feature>
<dbReference type="InterPro" id="IPR003958">
    <property type="entry name" value="CBFA_NFYB_domain"/>
</dbReference>
<dbReference type="InterPro" id="IPR009072">
    <property type="entry name" value="Histone-fold"/>
</dbReference>
<dbReference type="PROSITE" id="PS50082">
    <property type="entry name" value="WD_REPEATS_2"/>
    <property type="match status" value="1"/>
</dbReference>
<reference evidence="7" key="1">
    <citation type="submission" date="2021-07" db="EMBL/GenBank/DDBJ databases">
        <authorList>
            <person name="Catto M.A."/>
            <person name="Jacobson A."/>
            <person name="Kennedy G."/>
            <person name="Labadie P."/>
            <person name="Hunt B.G."/>
            <person name="Srinivasan R."/>
        </authorList>
    </citation>
    <scope>NUCLEOTIDE SEQUENCE</scope>
    <source>
        <strain evidence="7">PL_HMW_Pooled</strain>
        <tissue evidence="7">Head</tissue>
    </source>
</reference>
<dbReference type="Pfam" id="PF00400">
    <property type="entry name" value="WD40"/>
    <property type="match status" value="1"/>
</dbReference>
<accession>A0AAE1H421</accession>
<feature type="domain" description="C2H2-type" evidence="6">
    <location>
        <begin position="74"/>
        <end position="94"/>
    </location>
</feature>
<dbReference type="EMBL" id="JAHWGI010000379">
    <property type="protein sequence ID" value="KAK3914402.1"/>
    <property type="molecule type" value="Genomic_DNA"/>
</dbReference>
<dbReference type="GO" id="GO:0006383">
    <property type="term" value="P:transcription by RNA polymerase III"/>
    <property type="evidence" value="ECO:0007669"/>
    <property type="project" value="TreeGrafter"/>
</dbReference>
<feature type="region of interest" description="Disordered" evidence="5">
    <location>
        <begin position="808"/>
        <end position="852"/>
    </location>
</feature>
<evidence type="ECO:0000256" key="4">
    <source>
        <dbReference type="PROSITE-ProRule" id="PRU00221"/>
    </source>
</evidence>
<keyword evidence="4" id="KW-0853">WD repeat</keyword>
<feature type="domain" description="C2H2-type" evidence="6">
    <location>
        <begin position="108"/>
        <end position="129"/>
    </location>
</feature>
<dbReference type="Gene3D" id="1.10.20.10">
    <property type="entry name" value="Histone, subunit A"/>
    <property type="match status" value="1"/>
</dbReference>
<dbReference type="SMART" id="SM00355">
    <property type="entry name" value="ZnF_C2H2"/>
    <property type="match status" value="4"/>
</dbReference>
<feature type="compositionally biased region" description="Basic residues" evidence="5">
    <location>
        <begin position="160"/>
        <end position="170"/>
    </location>
</feature>
<dbReference type="AlphaFoldDB" id="A0AAE1H421"/>
<dbReference type="GO" id="GO:0000127">
    <property type="term" value="C:transcription factor TFIIIC complex"/>
    <property type="evidence" value="ECO:0007669"/>
    <property type="project" value="TreeGrafter"/>
</dbReference>
<keyword evidence="2" id="KW-0804">Transcription</keyword>
<dbReference type="Gene3D" id="2.130.10.10">
    <property type="entry name" value="YVTN repeat-like/Quinoprotein amine dehydrogenase"/>
    <property type="match status" value="1"/>
</dbReference>
<feature type="region of interest" description="Disordered" evidence="5">
    <location>
        <begin position="284"/>
        <end position="327"/>
    </location>
</feature>